<accession>A0A067QVR0</accession>
<dbReference type="InParanoid" id="A0A067QVR0"/>
<dbReference type="InterPro" id="IPR028641">
    <property type="entry name" value="RCC2"/>
</dbReference>
<dbReference type="GO" id="GO:0016020">
    <property type="term" value="C:membrane"/>
    <property type="evidence" value="ECO:0007669"/>
    <property type="project" value="TreeGrafter"/>
</dbReference>
<feature type="repeat" description="RCC1" evidence="2">
    <location>
        <begin position="468"/>
        <end position="521"/>
    </location>
</feature>
<dbReference type="STRING" id="136037.A0A067QVR0"/>
<feature type="repeat" description="RCC1" evidence="2">
    <location>
        <begin position="241"/>
        <end position="292"/>
    </location>
</feature>
<organism evidence="5 6">
    <name type="scientific">Zootermopsis nevadensis</name>
    <name type="common">Dampwood termite</name>
    <dbReference type="NCBI Taxonomy" id="136037"/>
    <lineage>
        <taxon>Eukaryota</taxon>
        <taxon>Metazoa</taxon>
        <taxon>Ecdysozoa</taxon>
        <taxon>Arthropoda</taxon>
        <taxon>Hexapoda</taxon>
        <taxon>Insecta</taxon>
        <taxon>Pterygota</taxon>
        <taxon>Neoptera</taxon>
        <taxon>Polyneoptera</taxon>
        <taxon>Dictyoptera</taxon>
        <taxon>Blattodea</taxon>
        <taxon>Blattoidea</taxon>
        <taxon>Termitoidae</taxon>
        <taxon>Termopsidae</taxon>
        <taxon>Zootermopsis</taxon>
    </lineage>
</organism>
<dbReference type="InterPro" id="IPR058923">
    <property type="entry name" value="RCC1-like_dom"/>
</dbReference>
<dbReference type="PANTHER" id="PTHR46207">
    <property type="entry name" value="PROTEIN RCC2"/>
    <property type="match status" value="1"/>
</dbReference>
<proteinExistence type="predicted"/>
<dbReference type="eggNOG" id="KOG1427">
    <property type="taxonomic scope" value="Eukaryota"/>
</dbReference>
<dbReference type="OMA" id="GKWKNTG"/>
<dbReference type="InterPro" id="IPR000408">
    <property type="entry name" value="Reg_chr_condens"/>
</dbReference>
<evidence type="ECO:0000313" key="5">
    <source>
        <dbReference type="EMBL" id="KDR10021.1"/>
    </source>
</evidence>
<gene>
    <name evidence="5" type="ORF">L798_15683</name>
</gene>
<keyword evidence="6" id="KW-1185">Reference proteome</keyword>
<dbReference type="OrthoDB" id="297375at2759"/>
<name>A0A067QVR0_ZOONE</name>
<dbReference type="PROSITE" id="PS00626">
    <property type="entry name" value="RCC1_2"/>
    <property type="match status" value="3"/>
</dbReference>
<dbReference type="PANTHER" id="PTHR46207:SF1">
    <property type="entry name" value="PROTEIN RCC2"/>
    <property type="match status" value="1"/>
</dbReference>
<protein>
    <submittedName>
        <fullName evidence="5">RCC2-like protein</fullName>
    </submittedName>
</protein>
<feature type="repeat" description="RCC1" evidence="2">
    <location>
        <begin position="189"/>
        <end position="240"/>
    </location>
</feature>
<dbReference type="Pfam" id="PF25390">
    <property type="entry name" value="WD40_RLD"/>
    <property type="match status" value="1"/>
</dbReference>
<keyword evidence="1" id="KW-0677">Repeat</keyword>
<feature type="repeat" description="RCC1" evidence="2">
    <location>
        <begin position="293"/>
        <end position="368"/>
    </location>
</feature>
<evidence type="ECO:0000256" key="2">
    <source>
        <dbReference type="PROSITE-ProRule" id="PRU00235"/>
    </source>
</evidence>
<evidence type="ECO:0000259" key="4">
    <source>
        <dbReference type="Pfam" id="PF25390"/>
    </source>
</evidence>
<dbReference type="InterPro" id="IPR009091">
    <property type="entry name" value="RCC1/BLIP-II"/>
</dbReference>
<feature type="domain" description="RCC1-like" evidence="4">
    <location>
        <begin position="156"/>
        <end position="517"/>
    </location>
</feature>
<evidence type="ECO:0000256" key="1">
    <source>
        <dbReference type="ARBA" id="ARBA00022737"/>
    </source>
</evidence>
<feature type="compositionally biased region" description="Polar residues" evidence="3">
    <location>
        <begin position="43"/>
        <end position="58"/>
    </location>
</feature>
<dbReference type="EMBL" id="KK853191">
    <property type="protein sequence ID" value="KDR10021.1"/>
    <property type="molecule type" value="Genomic_DNA"/>
</dbReference>
<dbReference type="Proteomes" id="UP000027135">
    <property type="component" value="Unassembled WGS sequence"/>
</dbReference>
<reference evidence="5 6" key="1">
    <citation type="journal article" date="2014" name="Nat. Commun.">
        <title>Molecular traces of alternative social organization in a termite genome.</title>
        <authorList>
            <person name="Terrapon N."/>
            <person name="Li C."/>
            <person name="Robertson H.M."/>
            <person name="Ji L."/>
            <person name="Meng X."/>
            <person name="Booth W."/>
            <person name="Chen Z."/>
            <person name="Childers C.P."/>
            <person name="Glastad K.M."/>
            <person name="Gokhale K."/>
            <person name="Gowin J."/>
            <person name="Gronenberg W."/>
            <person name="Hermansen R.A."/>
            <person name="Hu H."/>
            <person name="Hunt B.G."/>
            <person name="Huylmans A.K."/>
            <person name="Khalil S.M."/>
            <person name="Mitchell R.D."/>
            <person name="Munoz-Torres M.C."/>
            <person name="Mustard J.A."/>
            <person name="Pan H."/>
            <person name="Reese J.T."/>
            <person name="Scharf M.E."/>
            <person name="Sun F."/>
            <person name="Vogel H."/>
            <person name="Xiao J."/>
            <person name="Yang W."/>
            <person name="Yang Z."/>
            <person name="Yang Z."/>
            <person name="Zhou J."/>
            <person name="Zhu J."/>
            <person name="Brent C.S."/>
            <person name="Elsik C.G."/>
            <person name="Goodisman M.A."/>
            <person name="Liberles D.A."/>
            <person name="Roe R.M."/>
            <person name="Vargo E.L."/>
            <person name="Vilcinskas A."/>
            <person name="Wang J."/>
            <person name="Bornberg-Bauer E."/>
            <person name="Korb J."/>
            <person name="Zhang G."/>
            <person name="Liebig J."/>
        </authorList>
    </citation>
    <scope>NUCLEOTIDE SEQUENCE [LARGE SCALE GENOMIC DNA]</scope>
    <source>
        <tissue evidence="5">Whole organism</tissue>
    </source>
</reference>
<dbReference type="AlphaFoldDB" id="A0A067QVR0"/>
<dbReference type="PRINTS" id="PR00633">
    <property type="entry name" value="RCCNDNSATION"/>
</dbReference>
<dbReference type="FunCoup" id="A0A067QVR0">
    <property type="interactions" value="1759"/>
</dbReference>
<dbReference type="GO" id="GO:0031267">
    <property type="term" value="F:small GTPase binding"/>
    <property type="evidence" value="ECO:0007669"/>
    <property type="project" value="TreeGrafter"/>
</dbReference>
<sequence length="538" mass="58607">MSGKRKAEEIVQESDNKQHKTDKKDGTEDIIVKEEENGETESPLPSANNDNENGSQDGLSSTDTLDKKDDKDVLLVGSIQLKEMTMFFFHSVYLIVYFSQNLYIYEPIFGQHSVPCYRVKGTDGCGMFLICGGTNWDLTGRKNVPKGTKGATGRNLWSPHRFTPLSGVRVRLVASGSNSVHSIIVTEEGKAMSLGRNEKGQLGVGDTKRRDVPTLIEALKDHIVVGAACGKNHTLLLTDRGVVYGCGDNKFGQCGVGNQSPTILTATLISYKGPPIVKLGCGAEFSMILDCKGALHSFGLPEYGQLGHNTDGKYFITCNKLGFHCETAPKRIVFFIEKAKDGHITPVEVVEIIDFSCGSNHTVAVDSHKRVFSWGWGGLGRLGHAEQKDEMIPRLIKFFDTQSRGVKSVHCGSSFSLAINELGAVYLFGQTKRTGEANMYPKPIQDLAGWAVRSVGCGFTSIVMAADDSVIAWGPSPTCGELGFGELHKSSTTPMEVKALEGIYILQVSCGLGHTLLIARDESQQDKARLMKLPEFMP</sequence>
<feature type="repeat" description="RCC1" evidence="2">
    <location>
        <begin position="369"/>
        <end position="422"/>
    </location>
</feature>
<evidence type="ECO:0000313" key="6">
    <source>
        <dbReference type="Proteomes" id="UP000027135"/>
    </source>
</evidence>
<feature type="region of interest" description="Disordered" evidence="3">
    <location>
        <begin position="1"/>
        <end position="65"/>
    </location>
</feature>
<dbReference type="SUPFAM" id="SSF50985">
    <property type="entry name" value="RCC1/BLIP-II"/>
    <property type="match status" value="1"/>
</dbReference>
<dbReference type="PROSITE" id="PS50012">
    <property type="entry name" value="RCC1_3"/>
    <property type="match status" value="5"/>
</dbReference>
<evidence type="ECO:0000256" key="3">
    <source>
        <dbReference type="SAM" id="MobiDB-lite"/>
    </source>
</evidence>
<feature type="compositionally biased region" description="Basic and acidic residues" evidence="3">
    <location>
        <begin position="1"/>
        <end position="35"/>
    </location>
</feature>
<dbReference type="Gene3D" id="2.130.10.30">
    <property type="entry name" value="Regulator of chromosome condensation 1/beta-lactamase-inhibitor protein II"/>
    <property type="match status" value="2"/>
</dbReference>